<organism evidence="2">
    <name type="scientific">Myoviridae sp. ctcPl3</name>
    <dbReference type="NCBI Taxonomy" id="2826669"/>
    <lineage>
        <taxon>Viruses</taxon>
        <taxon>Duplodnaviria</taxon>
        <taxon>Heunggongvirae</taxon>
        <taxon>Uroviricota</taxon>
        <taxon>Caudoviricetes</taxon>
    </lineage>
</organism>
<feature type="compositionally biased region" description="Basic and acidic residues" evidence="1">
    <location>
        <begin position="40"/>
        <end position="53"/>
    </location>
</feature>
<reference evidence="2" key="1">
    <citation type="journal article" date="2021" name="Proc. Natl. Acad. Sci. U.S.A.">
        <title>A Catalog of Tens of Thousands of Viruses from Human Metagenomes Reveals Hidden Associations with Chronic Diseases.</title>
        <authorList>
            <person name="Tisza M.J."/>
            <person name="Buck C.B."/>
        </authorList>
    </citation>
    <scope>NUCLEOTIDE SEQUENCE</scope>
    <source>
        <strain evidence="2">CtcPl3</strain>
    </source>
</reference>
<evidence type="ECO:0000256" key="1">
    <source>
        <dbReference type="SAM" id="MobiDB-lite"/>
    </source>
</evidence>
<name>A0A8S5QVZ7_9CAUD</name>
<feature type="region of interest" description="Disordered" evidence="1">
    <location>
        <begin position="24"/>
        <end position="53"/>
    </location>
</feature>
<evidence type="ECO:0000313" key="2">
    <source>
        <dbReference type="EMBL" id="DAE23382.1"/>
    </source>
</evidence>
<protein>
    <submittedName>
        <fullName evidence="2">Uncharacterized protein</fullName>
    </submittedName>
</protein>
<proteinExistence type="predicted"/>
<sequence>MSVLSWGKPRIFIKDLDTENAKWKEVPTPVENSTQLTPTKGDKKEAKLEGGENEDVKYAKNTYALAYQIRKAKGKVMPFDDDDGVISGNYTVALQPEDPTVPGFIIDKSVVSAEDNFTAEEGGSVTYTHDALKPETGKQVKWGVITVTEADGEISNVAVAAS</sequence>
<accession>A0A8S5QVZ7</accession>
<dbReference type="EMBL" id="BK015752">
    <property type="protein sequence ID" value="DAE23382.1"/>
    <property type="molecule type" value="Genomic_DNA"/>
</dbReference>